<dbReference type="GO" id="GO:0006508">
    <property type="term" value="P:proteolysis"/>
    <property type="evidence" value="ECO:0007669"/>
    <property type="project" value="InterPro"/>
</dbReference>
<dbReference type="AlphaFoldDB" id="A0A1Y3B3E2"/>
<gene>
    <name evidence="3" type="ORF">BLA29_000829</name>
</gene>
<feature type="non-terminal residue" evidence="3">
    <location>
        <position position="92"/>
    </location>
</feature>
<keyword evidence="4" id="KW-1185">Reference proteome</keyword>
<accession>A0A1Y3B3E2</accession>
<dbReference type="Pfam" id="PF00089">
    <property type="entry name" value="Trypsin"/>
    <property type="match status" value="1"/>
</dbReference>
<dbReference type="OrthoDB" id="6513794at2759"/>
<dbReference type="InterPro" id="IPR018114">
    <property type="entry name" value="TRYPSIN_HIS"/>
</dbReference>
<dbReference type="Proteomes" id="UP000194236">
    <property type="component" value="Unassembled WGS sequence"/>
</dbReference>
<keyword evidence="1" id="KW-1015">Disulfide bond</keyword>
<comment type="caution">
    <text evidence="3">The sequence shown here is derived from an EMBL/GenBank/DDBJ whole genome shotgun (WGS) entry which is preliminary data.</text>
</comment>
<dbReference type="EMBL" id="MUJZ01047333">
    <property type="protein sequence ID" value="OTF74383.1"/>
    <property type="molecule type" value="Genomic_DNA"/>
</dbReference>
<dbReference type="SUPFAM" id="SSF50494">
    <property type="entry name" value="Trypsin-like serine proteases"/>
    <property type="match status" value="1"/>
</dbReference>
<dbReference type="PANTHER" id="PTHR24252:SF7">
    <property type="entry name" value="HYALIN"/>
    <property type="match status" value="1"/>
</dbReference>
<dbReference type="PROSITE" id="PS00134">
    <property type="entry name" value="TRYPSIN_HIS"/>
    <property type="match status" value="1"/>
</dbReference>
<dbReference type="Gene3D" id="2.40.10.10">
    <property type="entry name" value="Trypsin-like serine proteases"/>
    <property type="match status" value="2"/>
</dbReference>
<proteinExistence type="predicted"/>
<evidence type="ECO:0000313" key="3">
    <source>
        <dbReference type="EMBL" id="OTF74383.1"/>
    </source>
</evidence>
<sequence>MNNGIEVKSTKRIVGGERVPIDEVPWQALLHQRISSSKTIQCGAVIIGTVWVLSAAHCIRQPLEQYPIDVYFGVSNISTTNIRQSCLYPIYA</sequence>
<dbReference type="GO" id="GO:0004252">
    <property type="term" value="F:serine-type endopeptidase activity"/>
    <property type="evidence" value="ECO:0007669"/>
    <property type="project" value="InterPro"/>
</dbReference>
<evidence type="ECO:0000256" key="1">
    <source>
        <dbReference type="ARBA" id="ARBA00023157"/>
    </source>
</evidence>
<name>A0A1Y3B3E2_EURMA</name>
<evidence type="ECO:0000313" key="4">
    <source>
        <dbReference type="Proteomes" id="UP000194236"/>
    </source>
</evidence>
<dbReference type="InterPro" id="IPR009003">
    <property type="entry name" value="Peptidase_S1_PA"/>
</dbReference>
<dbReference type="PANTHER" id="PTHR24252">
    <property type="entry name" value="ACROSIN-RELATED"/>
    <property type="match status" value="1"/>
</dbReference>
<dbReference type="InterPro" id="IPR043504">
    <property type="entry name" value="Peptidase_S1_PA_chymotrypsin"/>
</dbReference>
<feature type="domain" description="Peptidase S1" evidence="2">
    <location>
        <begin position="13"/>
        <end position="81"/>
    </location>
</feature>
<evidence type="ECO:0000259" key="2">
    <source>
        <dbReference type="Pfam" id="PF00089"/>
    </source>
</evidence>
<protein>
    <recommendedName>
        <fullName evidence="2">Peptidase S1 domain-containing protein</fullName>
    </recommendedName>
</protein>
<organism evidence="3 4">
    <name type="scientific">Euroglyphus maynei</name>
    <name type="common">Mayne's house dust mite</name>
    <dbReference type="NCBI Taxonomy" id="6958"/>
    <lineage>
        <taxon>Eukaryota</taxon>
        <taxon>Metazoa</taxon>
        <taxon>Ecdysozoa</taxon>
        <taxon>Arthropoda</taxon>
        <taxon>Chelicerata</taxon>
        <taxon>Arachnida</taxon>
        <taxon>Acari</taxon>
        <taxon>Acariformes</taxon>
        <taxon>Sarcoptiformes</taxon>
        <taxon>Astigmata</taxon>
        <taxon>Psoroptidia</taxon>
        <taxon>Analgoidea</taxon>
        <taxon>Pyroglyphidae</taxon>
        <taxon>Pyroglyphinae</taxon>
        <taxon>Euroglyphus</taxon>
    </lineage>
</organism>
<reference evidence="3 4" key="1">
    <citation type="submission" date="2017-03" db="EMBL/GenBank/DDBJ databases">
        <title>Genome Survey of Euroglyphus maynei.</title>
        <authorList>
            <person name="Arlian L.G."/>
            <person name="Morgan M.S."/>
            <person name="Rider S.D."/>
        </authorList>
    </citation>
    <scope>NUCLEOTIDE SEQUENCE [LARGE SCALE GENOMIC DNA]</scope>
    <source>
        <strain evidence="3">Arlian Lab</strain>
        <tissue evidence="3">Whole body</tissue>
    </source>
</reference>
<dbReference type="InterPro" id="IPR001254">
    <property type="entry name" value="Trypsin_dom"/>
</dbReference>